<dbReference type="AlphaFoldDB" id="A0A1P8ELY4"/>
<evidence type="ECO:0000313" key="11">
    <source>
        <dbReference type="Proteomes" id="UP000185674"/>
    </source>
</evidence>
<dbReference type="GO" id="GO:0015293">
    <property type="term" value="F:symporter activity"/>
    <property type="evidence" value="ECO:0007669"/>
    <property type="project" value="UniProtKB-KW"/>
</dbReference>
<evidence type="ECO:0000256" key="8">
    <source>
        <dbReference type="SAM" id="Phobius"/>
    </source>
</evidence>
<proteinExistence type="predicted"/>
<dbReference type="InterPro" id="IPR051084">
    <property type="entry name" value="H+-coupled_symporters"/>
</dbReference>
<keyword evidence="5" id="KW-0769">Symport</keyword>
<evidence type="ECO:0000256" key="1">
    <source>
        <dbReference type="ARBA" id="ARBA00004651"/>
    </source>
</evidence>
<evidence type="ECO:0000256" key="3">
    <source>
        <dbReference type="ARBA" id="ARBA00022475"/>
    </source>
</evidence>
<dbReference type="FunFam" id="1.20.1250.20:FF:000001">
    <property type="entry name" value="Dicarboxylate MFS transporter"/>
    <property type="match status" value="1"/>
</dbReference>
<dbReference type="InterPro" id="IPR036259">
    <property type="entry name" value="MFS_trans_sf"/>
</dbReference>
<evidence type="ECO:0000313" key="10">
    <source>
        <dbReference type="EMBL" id="APV37240.1"/>
    </source>
</evidence>
<evidence type="ECO:0000256" key="4">
    <source>
        <dbReference type="ARBA" id="ARBA00022692"/>
    </source>
</evidence>
<feature type="transmembrane region" description="Helical" evidence="8">
    <location>
        <begin position="12"/>
        <end position="34"/>
    </location>
</feature>
<feature type="transmembrane region" description="Helical" evidence="8">
    <location>
        <begin position="398"/>
        <end position="416"/>
    </location>
</feature>
<dbReference type="eggNOG" id="COG0477">
    <property type="taxonomic scope" value="Bacteria"/>
</dbReference>
<keyword evidence="6 8" id="KW-1133">Transmembrane helix</keyword>
<dbReference type="InterPro" id="IPR005829">
    <property type="entry name" value="Sugar_transporter_CS"/>
</dbReference>
<evidence type="ECO:0000259" key="9">
    <source>
        <dbReference type="PROSITE" id="PS50850"/>
    </source>
</evidence>
<dbReference type="PANTHER" id="PTHR43528:SF6">
    <property type="entry name" value="CITRATE-PROTON SYMPORTER"/>
    <property type="match status" value="1"/>
</dbReference>
<feature type="transmembrane region" description="Helical" evidence="8">
    <location>
        <begin position="302"/>
        <end position="321"/>
    </location>
</feature>
<feature type="transmembrane region" description="Helical" evidence="8">
    <location>
        <begin position="235"/>
        <end position="253"/>
    </location>
</feature>
<feature type="domain" description="Major facilitator superfamily (MFS) profile" evidence="9">
    <location>
        <begin position="12"/>
        <end position="422"/>
    </location>
</feature>
<evidence type="ECO:0000256" key="5">
    <source>
        <dbReference type="ARBA" id="ARBA00022847"/>
    </source>
</evidence>
<dbReference type="EMBL" id="CP016896">
    <property type="protein sequence ID" value="APV37240.1"/>
    <property type="molecule type" value="Genomic_DNA"/>
</dbReference>
<gene>
    <name evidence="10" type="ORF">BEN76_15030</name>
</gene>
<dbReference type="NCBIfam" id="NF011656">
    <property type="entry name" value="PRK15075.1"/>
    <property type="match status" value="1"/>
</dbReference>
<comment type="subcellular location">
    <subcellularLocation>
        <location evidence="1">Cell membrane</location>
        <topology evidence="1">Multi-pass membrane protein</topology>
    </subcellularLocation>
</comment>
<dbReference type="PROSITE" id="PS00216">
    <property type="entry name" value="SUGAR_TRANSPORT_1"/>
    <property type="match status" value="2"/>
</dbReference>
<reference evidence="10 11" key="1">
    <citation type="submission" date="2016-08" db="EMBL/GenBank/DDBJ databases">
        <title>Complete genome sequence of Acinetobacter baylyi strain GFJ2.</title>
        <authorList>
            <person name="Tabata M."/>
            <person name="Kuboki S."/>
            <person name="Gibu N."/>
            <person name="Kinouchi Y."/>
            <person name="Vangnai A."/>
            <person name="Kasai D."/>
            <person name="Fukuda M."/>
        </authorList>
    </citation>
    <scope>NUCLEOTIDE SEQUENCE [LARGE SCALE GENOMIC DNA]</scope>
    <source>
        <strain evidence="10 11">GFJ2</strain>
    </source>
</reference>
<protein>
    <submittedName>
        <fullName evidence="10">Citrate-proton symporter</fullName>
    </submittedName>
</protein>
<feature type="transmembrane region" description="Helical" evidence="8">
    <location>
        <begin position="184"/>
        <end position="203"/>
    </location>
</feature>
<dbReference type="SUPFAM" id="SSF103473">
    <property type="entry name" value="MFS general substrate transporter"/>
    <property type="match status" value="1"/>
</dbReference>
<dbReference type="STRING" id="487316.BEN76_15030"/>
<feature type="transmembrane region" description="Helical" evidence="8">
    <location>
        <begin position="362"/>
        <end position="386"/>
    </location>
</feature>
<keyword evidence="3" id="KW-1003">Cell membrane</keyword>
<evidence type="ECO:0000256" key="7">
    <source>
        <dbReference type="ARBA" id="ARBA00023136"/>
    </source>
</evidence>
<name>A0A1P8ELY4_9GAMM</name>
<dbReference type="InterPro" id="IPR005828">
    <property type="entry name" value="MFS_sugar_transport-like"/>
</dbReference>
<feature type="transmembrane region" description="Helical" evidence="8">
    <location>
        <begin position="54"/>
        <end position="73"/>
    </location>
</feature>
<dbReference type="KEGG" id="asol:BEN76_15030"/>
<dbReference type="GO" id="GO:0005886">
    <property type="term" value="C:plasma membrane"/>
    <property type="evidence" value="ECO:0007669"/>
    <property type="project" value="UniProtKB-SubCell"/>
</dbReference>
<organism evidence="10 11">
    <name type="scientific">Acinetobacter soli</name>
    <dbReference type="NCBI Taxonomy" id="487316"/>
    <lineage>
        <taxon>Bacteria</taxon>
        <taxon>Pseudomonadati</taxon>
        <taxon>Pseudomonadota</taxon>
        <taxon>Gammaproteobacteria</taxon>
        <taxon>Moraxellales</taxon>
        <taxon>Moraxellaceae</taxon>
        <taxon>Acinetobacter</taxon>
    </lineage>
</organism>
<keyword evidence="4 8" id="KW-0812">Transmembrane</keyword>
<dbReference type="Pfam" id="PF00083">
    <property type="entry name" value="Sugar_tr"/>
    <property type="match status" value="1"/>
</dbReference>
<evidence type="ECO:0000256" key="6">
    <source>
        <dbReference type="ARBA" id="ARBA00022989"/>
    </source>
</evidence>
<keyword evidence="2" id="KW-0813">Transport</keyword>
<dbReference type="PANTHER" id="PTHR43528">
    <property type="entry name" value="ALPHA-KETOGLUTARATE PERMEASE"/>
    <property type="match status" value="1"/>
</dbReference>
<feature type="transmembrane region" description="Helical" evidence="8">
    <location>
        <begin position="85"/>
        <end position="108"/>
    </location>
</feature>
<accession>A0A1P8ELY4</accession>
<sequence>MEHGQSTSRIRAIFNVTSGNFLEQYDFFLFGLYAKAIGETFFHSDSSYAALMKTFLVFAVSFLMRPIGALVLGPYVDRIGRRKGLMVTLSIMAVGSLIIALTPGYATIGFAATVLIFAGRLAQGFSAGVELGGVSVYLSEIAEPHNRGFITSWQSASQQVAVIFAATLGYVVSLVFTKAQVADWAWRIPFFVGCAIIPFIFWLRKSLTETEAFASRTEHPTTAQIMSTLAANWKIVLTGMCMVATTTTMFYFITVYTPTYGKEVLHLTSAESLLATVMVGASNFILLPIGGYLSDKIGRKPLLIATTTLIFVTAYPLLSWLTQNISLSHMLVSLLWLSLLYSFYNGALVVSLTEMMPSSVRIAGFSVAYSLATSVFGGLTPMIATYLVEQSGSKSMPAFWLMFAAIISLIATLIVFRQRQSRSEPKAPLGAQLARQNTGKLMNQTT</sequence>
<feature type="transmembrane region" description="Helical" evidence="8">
    <location>
        <begin position="273"/>
        <end position="293"/>
    </location>
</feature>
<dbReference type="PROSITE" id="PS50850">
    <property type="entry name" value="MFS"/>
    <property type="match status" value="1"/>
</dbReference>
<keyword evidence="7 8" id="KW-0472">Membrane</keyword>
<feature type="transmembrane region" description="Helical" evidence="8">
    <location>
        <begin position="327"/>
        <end position="350"/>
    </location>
</feature>
<dbReference type="InterPro" id="IPR020846">
    <property type="entry name" value="MFS_dom"/>
</dbReference>
<dbReference type="RefSeq" id="WP_004943936.1">
    <property type="nucleotide sequence ID" value="NZ_BHGE01000014.1"/>
</dbReference>
<dbReference type="Proteomes" id="UP000185674">
    <property type="component" value="Chromosome"/>
</dbReference>
<dbReference type="Gene3D" id="1.20.1250.20">
    <property type="entry name" value="MFS general substrate transporter like domains"/>
    <property type="match status" value="2"/>
</dbReference>
<evidence type="ECO:0000256" key="2">
    <source>
        <dbReference type="ARBA" id="ARBA00022448"/>
    </source>
</evidence>